<accession>A0AAW1VB15</accession>
<name>A0AAW1VB15_9CUCU</name>
<keyword evidence="3" id="KW-1185">Reference proteome</keyword>
<dbReference type="Proteomes" id="UP001431783">
    <property type="component" value="Unassembled WGS sequence"/>
</dbReference>
<comment type="caution">
    <text evidence="2">The sequence shown here is derived from an EMBL/GenBank/DDBJ whole genome shotgun (WGS) entry which is preliminary data.</text>
</comment>
<reference evidence="2 3" key="1">
    <citation type="submission" date="2023-03" db="EMBL/GenBank/DDBJ databases">
        <title>Genome insight into feeding habits of ladybird beetles.</title>
        <authorList>
            <person name="Li H.-S."/>
            <person name="Huang Y.-H."/>
            <person name="Pang H."/>
        </authorList>
    </citation>
    <scope>NUCLEOTIDE SEQUENCE [LARGE SCALE GENOMIC DNA]</scope>
    <source>
        <strain evidence="2">SYSU_2023b</strain>
        <tissue evidence="2">Whole body</tissue>
    </source>
</reference>
<gene>
    <name evidence="2" type="ORF">WA026_022567</name>
</gene>
<sequence>MNINLRKLTNRRRKTSKYTIYADTPEKEEIRREYENRLKRTKAKQVKKRLDGENTKRNAINKKKFSEENTQQDSSSEEEQCYCVVCTSAYSESRPGKNGYNVQCGSMKSAQKVALDMFVAIVTPNNDITVQIF</sequence>
<proteinExistence type="predicted"/>
<dbReference type="AlphaFoldDB" id="A0AAW1VB15"/>
<evidence type="ECO:0000256" key="1">
    <source>
        <dbReference type="SAM" id="MobiDB-lite"/>
    </source>
</evidence>
<dbReference type="EMBL" id="JARQZJ010000140">
    <property type="protein sequence ID" value="KAK9892886.1"/>
    <property type="molecule type" value="Genomic_DNA"/>
</dbReference>
<evidence type="ECO:0000313" key="3">
    <source>
        <dbReference type="Proteomes" id="UP001431783"/>
    </source>
</evidence>
<organism evidence="2 3">
    <name type="scientific">Henosepilachna vigintioctopunctata</name>
    <dbReference type="NCBI Taxonomy" id="420089"/>
    <lineage>
        <taxon>Eukaryota</taxon>
        <taxon>Metazoa</taxon>
        <taxon>Ecdysozoa</taxon>
        <taxon>Arthropoda</taxon>
        <taxon>Hexapoda</taxon>
        <taxon>Insecta</taxon>
        <taxon>Pterygota</taxon>
        <taxon>Neoptera</taxon>
        <taxon>Endopterygota</taxon>
        <taxon>Coleoptera</taxon>
        <taxon>Polyphaga</taxon>
        <taxon>Cucujiformia</taxon>
        <taxon>Coccinelloidea</taxon>
        <taxon>Coccinellidae</taxon>
        <taxon>Epilachninae</taxon>
        <taxon>Epilachnini</taxon>
        <taxon>Henosepilachna</taxon>
    </lineage>
</organism>
<evidence type="ECO:0000313" key="2">
    <source>
        <dbReference type="EMBL" id="KAK9892886.1"/>
    </source>
</evidence>
<protein>
    <submittedName>
        <fullName evidence="2">Uncharacterized protein</fullName>
    </submittedName>
</protein>
<feature type="region of interest" description="Disordered" evidence="1">
    <location>
        <begin position="40"/>
        <end position="79"/>
    </location>
</feature>